<feature type="binding site" description="covalent" evidence="18">
    <location>
        <position position="59"/>
    </location>
    <ligand>
        <name>heme c</name>
        <dbReference type="ChEBI" id="CHEBI:61717"/>
        <label>1</label>
    </ligand>
</feature>
<feature type="transmembrane region" description="Helical" evidence="17">
    <location>
        <begin position="246"/>
        <end position="265"/>
    </location>
</feature>
<gene>
    <name evidence="21" type="ORF">BKA15_006093</name>
</gene>
<dbReference type="SUPFAM" id="SSF46626">
    <property type="entry name" value="Cytochrome c"/>
    <property type="match status" value="2"/>
</dbReference>
<comment type="caution">
    <text evidence="21">The sequence shown here is derived from an EMBL/GenBank/DDBJ whole genome shotgun (WGS) entry which is preliminary data.</text>
</comment>
<evidence type="ECO:0000256" key="16">
    <source>
        <dbReference type="ARBA" id="ARBA00029351"/>
    </source>
</evidence>
<evidence type="ECO:0000313" key="21">
    <source>
        <dbReference type="EMBL" id="NYE74764.1"/>
    </source>
</evidence>
<keyword evidence="13 17" id="KW-1133">Transmembrane helix</keyword>
<evidence type="ECO:0000256" key="17">
    <source>
        <dbReference type="PIRNR" id="PIRNR000007"/>
    </source>
</evidence>
<sequence>MRFLSARRRHPAAKVLMLLFALVVVGGIYSVVSPADQVAADTGKSQQIAEGKALFAVGCASCHGLQGEGQVSGTIQGPPLIGVGAAAVDFQVGTGRMPMAQPGQQAPRKKNLYTDEEIAALAAYVASLGPGPDIPAEEDYNPEGLSDEDLARGGELFRTNCSACHNFAGSGGALPNGKYAPTLEGVSNRHLYEAMQTGPQQMPVFPDRALTPEEKRQIIGYLNHLNSQPNAGGFTLGGLGPVSEGFWAWVVGLGVLIAFTVWITAKGARAK</sequence>
<dbReference type="Pfam" id="PF00034">
    <property type="entry name" value="Cytochrom_C"/>
    <property type="match status" value="1"/>
</dbReference>
<dbReference type="PANTHER" id="PTHR33751:SF13">
    <property type="entry name" value="CYTOCHROME BC1 COMPLEX CYTOCHROME C SUBUNIT"/>
    <property type="match status" value="1"/>
</dbReference>
<dbReference type="AlphaFoldDB" id="A0A7Y9IEJ6"/>
<dbReference type="InterPro" id="IPR050597">
    <property type="entry name" value="Cytochrome_c_Oxidase_Subunit"/>
</dbReference>
<evidence type="ECO:0000256" key="10">
    <source>
        <dbReference type="ARBA" id="ARBA00022737"/>
    </source>
</evidence>
<dbReference type="GO" id="GO:0020037">
    <property type="term" value="F:heme binding"/>
    <property type="evidence" value="ECO:0007669"/>
    <property type="project" value="UniProtKB-UniRule"/>
</dbReference>
<name>A0A7Y9IEJ6_9ACTN</name>
<accession>A0A7Y9IEJ6</accession>
<evidence type="ECO:0000256" key="19">
    <source>
        <dbReference type="PIRSR" id="PIRSR000007-51"/>
    </source>
</evidence>
<comment type="PTM">
    <text evidence="18">Binds 2 heme c groups covalently per subunit.</text>
</comment>
<keyword evidence="7 17" id="KW-0679">Respiratory chain</keyword>
<evidence type="ECO:0000256" key="2">
    <source>
        <dbReference type="ARBA" id="ARBA00012951"/>
    </source>
</evidence>
<dbReference type="InterPro" id="IPR036909">
    <property type="entry name" value="Cyt_c-like_dom_sf"/>
</dbReference>
<keyword evidence="22" id="KW-1185">Reference proteome</keyword>
<dbReference type="InterPro" id="IPR009056">
    <property type="entry name" value="Cyt_c-like_dom"/>
</dbReference>
<evidence type="ECO:0000256" key="13">
    <source>
        <dbReference type="ARBA" id="ARBA00022989"/>
    </source>
</evidence>
<evidence type="ECO:0000256" key="9">
    <source>
        <dbReference type="ARBA" id="ARBA00022723"/>
    </source>
</evidence>
<feature type="binding site" description="axial binding residue" evidence="19">
    <location>
        <position position="165"/>
    </location>
    <ligand>
        <name>heme c</name>
        <dbReference type="ChEBI" id="CHEBI:61717"/>
        <label>2</label>
    </ligand>
    <ligandPart>
        <name>Fe</name>
        <dbReference type="ChEBI" id="CHEBI:18248"/>
    </ligandPart>
</feature>
<keyword evidence="8 17" id="KW-0812">Transmembrane</keyword>
<comment type="caution">
    <text evidence="17">Lacks conserved residue(s) required for the propagation of feature annotation.</text>
</comment>
<dbReference type="Proteomes" id="UP000569914">
    <property type="component" value="Unassembled WGS sequence"/>
</dbReference>
<dbReference type="GO" id="GO:0008121">
    <property type="term" value="F:quinol-cytochrome-c reductase activity"/>
    <property type="evidence" value="ECO:0007669"/>
    <property type="project" value="UniProtKB-UniRule"/>
</dbReference>
<feature type="binding site" description="covalent" evidence="18">
    <location>
        <position position="62"/>
    </location>
    <ligand>
        <name>heme c</name>
        <dbReference type="ChEBI" id="CHEBI:61717"/>
        <label>1</label>
    </ligand>
</feature>
<comment type="catalytic activity">
    <reaction evidence="16 17">
        <text>a quinol + 2 Fe(III)-[cytochrome c](out) = a quinone + 2 Fe(II)-[cytochrome c](out) + 2 H(+)(out)</text>
        <dbReference type="Rhea" id="RHEA:11484"/>
        <dbReference type="Rhea" id="RHEA-COMP:10350"/>
        <dbReference type="Rhea" id="RHEA-COMP:14399"/>
        <dbReference type="ChEBI" id="CHEBI:15378"/>
        <dbReference type="ChEBI" id="CHEBI:24646"/>
        <dbReference type="ChEBI" id="CHEBI:29033"/>
        <dbReference type="ChEBI" id="CHEBI:29034"/>
        <dbReference type="ChEBI" id="CHEBI:132124"/>
        <dbReference type="EC" id="7.1.1.8"/>
    </reaction>
</comment>
<keyword evidence="6 17" id="KW-0349">Heme</keyword>
<protein>
    <recommendedName>
        <fullName evidence="3 17">Cytochrome bc1 complex cytochrome c subunit</fullName>
        <ecNumber evidence="2 17">7.1.1.8</ecNumber>
    </recommendedName>
</protein>
<evidence type="ECO:0000256" key="4">
    <source>
        <dbReference type="ARBA" id="ARBA00022448"/>
    </source>
</evidence>
<comment type="subunit">
    <text evidence="17">The cytochrome bc1 complex is composed of a cytochrome b (QcrB), the Rieske iron-sulfur protein (QcrA) and a diheme cytochrome c (QcrC) subunit.</text>
</comment>
<reference evidence="21 22" key="1">
    <citation type="submission" date="2020-07" db="EMBL/GenBank/DDBJ databases">
        <title>Sequencing the genomes of 1000 actinobacteria strains.</title>
        <authorList>
            <person name="Klenk H.-P."/>
        </authorList>
    </citation>
    <scope>NUCLEOTIDE SEQUENCE [LARGE SCALE GENOMIC DNA]</scope>
    <source>
        <strain evidence="21 22">DSM 22083</strain>
    </source>
</reference>
<evidence type="ECO:0000256" key="6">
    <source>
        <dbReference type="ARBA" id="ARBA00022617"/>
    </source>
</evidence>
<dbReference type="Gene3D" id="1.10.760.10">
    <property type="entry name" value="Cytochrome c-like domain"/>
    <property type="match status" value="2"/>
</dbReference>
<evidence type="ECO:0000256" key="7">
    <source>
        <dbReference type="ARBA" id="ARBA00022660"/>
    </source>
</evidence>
<evidence type="ECO:0000256" key="12">
    <source>
        <dbReference type="ARBA" id="ARBA00022982"/>
    </source>
</evidence>
<dbReference type="GO" id="GO:0005506">
    <property type="term" value="F:iron ion binding"/>
    <property type="evidence" value="ECO:0007669"/>
    <property type="project" value="UniProtKB-UniRule"/>
</dbReference>
<keyword evidence="15 17" id="KW-0472">Membrane</keyword>
<feature type="binding site" description="axial binding residue" evidence="19">
    <location>
        <position position="63"/>
    </location>
    <ligand>
        <name>heme c</name>
        <dbReference type="ChEBI" id="CHEBI:61717"/>
        <label>1</label>
    </ligand>
    <ligandPart>
        <name>Fe</name>
        <dbReference type="ChEBI" id="CHEBI:18248"/>
    </ligandPart>
</feature>
<dbReference type="InterPro" id="IPR009152">
    <property type="entry name" value="bc1_cytC-su"/>
</dbReference>
<keyword evidence="10" id="KW-0677">Repeat</keyword>
<evidence type="ECO:0000256" key="15">
    <source>
        <dbReference type="ARBA" id="ARBA00023136"/>
    </source>
</evidence>
<evidence type="ECO:0000256" key="18">
    <source>
        <dbReference type="PIRSR" id="PIRSR000007-50"/>
    </source>
</evidence>
<evidence type="ECO:0000259" key="20">
    <source>
        <dbReference type="PROSITE" id="PS51007"/>
    </source>
</evidence>
<evidence type="ECO:0000256" key="8">
    <source>
        <dbReference type="ARBA" id="ARBA00022692"/>
    </source>
</evidence>
<keyword evidence="9 17" id="KW-0479">Metal-binding</keyword>
<evidence type="ECO:0000256" key="11">
    <source>
        <dbReference type="ARBA" id="ARBA00022967"/>
    </source>
</evidence>
<keyword evidence="11 17" id="KW-1278">Translocase</keyword>
<organism evidence="21 22">
    <name type="scientific">Microlunatus parietis</name>
    <dbReference type="NCBI Taxonomy" id="682979"/>
    <lineage>
        <taxon>Bacteria</taxon>
        <taxon>Bacillati</taxon>
        <taxon>Actinomycetota</taxon>
        <taxon>Actinomycetes</taxon>
        <taxon>Propionibacteriales</taxon>
        <taxon>Propionibacteriaceae</taxon>
        <taxon>Microlunatus</taxon>
    </lineage>
</organism>
<keyword evidence="4 17" id="KW-0813">Transport</keyword>
<evidence type="ECO:0000313" key="22">
    <source>
        <dbReference type="Proteomes" id="UP000569914"/>
    </source>
</evidence>
<keyword evidence="5 17" id="KW-1003">Cell membrane</keyword>
<dbReference type="GO" id="GO:0005886">
    <property type="term" value="C:plasma membrane"/>
    <property type="evidence" value="ECO:0007669"/>
    <property type="project" value="UniProtKB-SubCell"/>
</dbReference>
<feature type="domain" description="Cytochrome c" evidence="20">
    <location>
        <begin position="148"/>
        <end position="226"/>
    </location>
</feature>
<keyword evidence="14 17" id="KW-0408">Iron</keyword>
<proteinExistence type="predicted"/>
<comment type="subcellular location">
    <subcellularLocation>
        <location evidence="1 17">Cell membrane</location>
        <topology evidence="1 17">Multi-pass membrane protein</topology>
    </subcellularLocation>
</comment>
<dbReference type="PROSITE" id="PS51007">
    <property type="entry name" value="CYTC"/>
    <property type="match status" value="2"/>
</dbReference>
<dbReference type="PANTHER" id="PTHR33751">
    <property type="entry name" value="CBB3-TYPE CYTOCHROME C OXIDASE SUBUNIT FIXP"/>
    <property type="match status" value="1"/>
</dbReference>
<dbReference type="PIRSF" id="PIRSF000007">
    <property type="entry name" value="Ubiq_cycred_cyc"/>
    <property type="match status" value="1"/>
</dbReference>
<dbReference type="RefSeq" id="WP_179757302.1">
    <property type="nucleotide sequence ID" value="NZ_JACCBU010000001.1"/>
</dbReference>
<dbReference type="EMBL" id="JACCBU010000001">
    <property type="protein sequence ID" value="NYE74764.1"/>
    <property type="molecule type" value="Genomic_DNA"/>
</dbReference>
<feature type="domain" description="Cytochrome c" evidence="20">
    <location>
        <begin position="46"/>
        <end position="129"/>
    </location>
</feature>
<evidence type="ECO:0000256" key="5">
    <source>
        <dbReference type="ARBA" id="ARBA00022475"/>
    </source>
</evidence>
<evidence type="ECO:0000256" key="14">
    <source>
        <dbReference type="ARBA" id="ARBA00023004"/>
    </source>
</evidence>
<keyword evidence="12 17" id="KW-0249">Electron transport</keyword>
<dbReference type="Pfam" id="PF13442">
    <property type="entry name" value="Cytochrome_CBB3"/>
    <property type="match status" value="1"/>
</dbReference>
<feature type="binding site" description="covalent" evidence="18">
    <location>
        <position position="161"/>
    </location>
    <ligand>
        <name>heme c</name>
        <dbReference type="ChEBI" id="CHEBI:61717"/>
        <label>2</label>
    </ligand>
</feature>
<feature type="binding site" description="covalent" evidence="18">
    <location>
        <position position="164"/>
    </location>
    <ligand>
        <name>heme c</name>
        <dbReference type="ChEBI" id="CHEBI:61717"/>
        <label>2</label>
    </ligand>
</feature>
<evidence type="ECO:0000256" key="3">
    <source>
        <dbReference type="ARBA" id="ARBA00017819"/>
    </source>
</evidence>
<evidence type="ECO:0000256" key="1">
    <source>
        <dbReference type="ARBA" id="ARBA00004651"/>
    </source>
</evidence>
<dbReference type="EC" id="7.1.1.8" evidence="2 17"/>